<evidence type="ECO:0000259" key="8">
    <source>
        <dbReference type="Pfam" id="PF03372"/>
    </source>
</evidence>
<feature type="active site" description="Proton donor/acceptor" evidence="5">
    <location>
        <position position="151"/>
    </location>
</feature>
<protein>
    <submittedName>
        <fullName evidence="9">Exodeoxyribonuclease</fullName>
        <ecNumber evidence="9">3.1.11.2</ecNumber>
    </submittedName>
</protein>
<dbReference type="EMBL" id="CP042912">
    <property type="protein sequence ID" value="QEG21301.1"/>
    <property type="molecule type" value="Genomic_DNA"/>
</dbReference>
<dbReference type="AlphaFoldDB" id="A0A5B9PE46"/>
<dbReference type="PROSITE" id="PS00726">
    <property type="entry name" value="AP_NUCLEASE_F1_1"/>
    <property type="match status" value="1"/>
</dbReference>
<feature type="site" description="Important for catalytic activity" evidence="7">
    <location>
        <position position="222"/>
    </location>
</feature>
<feature type="binding site" evidence="6">
    <location>
        <position position="248"/>
    </location>
    <ligand>
        <name>Mg(2+)</name>
        <dbReference type="ChEBI" id="CHEBI:18420"/>
        <label>1</label>
    </ligand>
</feature>
<dbReference type="NCBIfam" id="TIGR00633">
    <property type="entry name" value="xth"/>
    <property type="match status" value="1"/>
</dbReference>
<dbReference type="STRING" id="980251.GCA_001642875_01784"/>
<evidence type="ECO:0000313" key="9">
    <source>
        <dbReference type="EMBL" id="QEG21301.1"/>
    </source>
</evidence>
<feature type="active site" evidence="5">
    <location>
        <position position="111"/>
    </location>
</feature>
<keyword evidence="10" id="KW-1185">Reference proteome</keyword>
<evidence type="ECO:0000256" key="4">
    <source>
        <dbReference type="ARBA" id="ARBA00022842"/>
    </source>
</evidence>
<evidence type="ECO:0000256" key="6">
    <source>
        <dbReference type="PIRSR" id="PIRSR604808-2"/>
    </source>
</evidence>
<dbReference type="GO" id="GO:0006284">
    <property type="term" value="P:base-excision repair"/>
    <property type="evidence" value="ECO:0007669"/>
    <property type="project" value="TreeGrafter"/>
</dbReference>
<proteinExistence type="inferred from homology"/>
<dbReference type="GO" id="GO:0046872">
    <property type="term" value="F:metal ion binding"/>
    <property type="evidence" value="ECO:0007669"/>
    <property type="project" value="UniProtKB-KW"/>
</dbReference>
<dbReference type="SUPFAM" id="SSF56219">
    <property type="entry name" value="DNase I-like"/>
    <property type="match status" value="1"/>
</dbReference>
<feature type="site" description="Transition state stabilizer" evidence="7">
    <location>
        <position position="153"/>
    </location>
</feature>
<evidence type="ECO:0000256" key="2">
    <source>
        <dbReference type="ARBA" id="ARBA00022723"/>
    </source>
</evidence>
<dbReference type="Proteomes" id="UP000322214">
    <property type="component" value="Chromosome"/>
</dbReference>
<evidence type="ECO:0000313" key="10">
    <source>
        <dbReference type="Proteomes" id="UP000322214"/>
    </source>
</evidence>
<feature type="binding site" evidence="6">
    <location>
        <position position="38"/>
    </location>
    <ligand>
        <name>Mg(2+)</name>
        <dbReference type="ChEBI" id="CHEBI:18420"/>
        <label>1</label>
    </ligand>
</feature>
<dbReference type="PROSITE" id="PS51435">
    <property type="entry name" value="AP_NUCLEASE_F1_4"/>
    <property type="match status" value="1"/>
</dbReference>
<feature type="site" description="Interaction with DNA substrate" evidence="7">
    <location>
        <position position="248"/>
    </location>
</feature>
<dbReference type="Gene3D" id="3.60.10.10">
    <property type="entry name" value="Endonuclease/exonuclease/phosphatase"/>
    <property type="match status" value="1"/>
</dbReference>
<comment type="cofactor">
    <cofactor evidence="6">
        <name>Mg(2+)</name>
        <dbReference type="ChEBI" id="CHEBI:18420"/>
    </cofactor>
    <cofactor evidence="6">
        <name>Mn(2+)</name>
        <dbReference type="ChEBI" id="CHEBI:29035"/>
    </cofactor>
    <text evidence="6">Probably binds two magnesium or manganese ions per subunit.</text>
</comment>
<accession>A0A5B9PE46</accession>
<comment type="similarity">
    <text evidence="1">Belongs to the DNA repair enzymes AP/ExoA family.</text>
</comment>
<evidence type="ECO:0000256" key="1">
    <source>
        <dbReference type="ARBA" id="ARBA00007092"/>
    </source>
</evidence>
<dbReference type="EC" id="3.1.11.2" evidence="9"/>
<dbReference type="Pfam" id="PF03372">
    <property type="entry name" value="Exo_endo_phos"/>
    <property type="match status" value="1"/>
</dbReference>
<evidence type="ECO:0000256" key="7">
    <source>
        <dbReference type="PIRSR" id="PIRSR604808-3"/>
    </source>
</evidence>
<gene>
    <name evidence="9" type="primary">exoA_1</name>
    <name evidence="9" type="ORF">MFFC18_11560</name>
</gene>
<dbReference type="GO" id="GO:0008311">
    <property type="term" value="F:double-stranded DNA 3'-5' DNA exonuclease activity"/>
    <property type="evidence" value="ECO:0007669"/>
    <property type="project" value="UniProtKB-EC"/>
</dbReference>
<dbReference type="GO" id="GO:0008081">
    <property type="term" value="F:phosphoric diester hydrolase activity"/>
    <property type="evidence" value="ECO:0007669"/>
    <property type="project" value="TreeGrafter"/>
</dbReference>
<dbReference type="NCBIfam" id="TIGR00195">
    <property type="entry name" value="exoDNase_III"/>
    <property type="match status" value="1"/>
</dbReference>
<dbReference type="InterPro" id="IPR005135">
    <property type="entry name" value="Endo/exonuclease/phosphatase"/>
</dbReference>
<feature type="binding site" evidence="6">
    <location>
        <position position="10"/>
    </location>
    <ligand>
        <name>Mg(2+)</name>
        <dbReference type="ChEBI" id="CHEBI:18420"/>
        <label>1</label>
    </ligand>
</feature>
<feature type="domain" description="Endonuclease/exonuclease/phosphatase" evidence="8">
    <location>
        <begin position="7"/>
        <end position="248"/>
    </location>
</feature>
<dbReference type="InterPro" id="IPR036691">
    <property type="entry name" value="Endo/exonu/phosph_ase_sf"/>
</dbReference>
<reference evidence="9 10" key="1">
    <citation type="submission" date="2019-08" db="EMBL/GenBank/DDBJ databases">
        <title>Deep-cultivation of Planctomycetes and their phenomic and genomic characterization uncovers novel biology.</title>
        <authorList>
            <person name="Wiegand S."/>
            <person name="Jogler M."/>
            <person name="Boedeker C."/>
            <person name="Pinto D."/>
            <person name="Vollmers J."/>
            <person name="Rivas-Marin E."/>
            <person name="Kohn T."/>
            <person name="Peeters S.H."/>
            <person name="Heuer A."/>
            <person name="Rast P."/>
            <person name="Oberbeckmann S."/>
            <person name="Bunk B."/>
            <person name="Jeske O."/>
            <person name="Meyerdierks A."/>
            <person name="Storesund J.E."/>
            <person name="Kallscheuer N."/>
            <person name="Luecker S."/>
            <person name="Lage O.M."/>
            <person name="Pohl T."/>
            <person name="Merkel B.J."/>
            <person name="Hornburger P."/>
            <person name="Mueller R.-W."/>
            <person name="Bruemmer F."/>
            <person name="Labrenz M."/>
            <person name="Spormann A.M."/>
            <person name="Op den Camp H."/>
            <person name="Overmann J."/>
            <person name="Amann R."/>
            <person name="Jetten M.S.M."/>
            <person name="Mascher T."/>
            <person name="Medema M.H."/>
            <person name="Devos D.P."/>
            <person name="Kaster A.-K."/>
            <person name="Ovreas L."/>
            <person name="Rohde M."/>
            <person name="Galperin M.Y."/>
            <person name="Jogler C."/>
        </authorList>
    </citation>
    <scope>NUCLEOTIDE SEQUENCE [LARGE SCALE GENOMIC DNA]</scope>
    <source>
        <strain evidence="9 10">FC18</strain>
    </source>
</reference>
<evidence type="ECO:0000256" key="5">
    <source>
        <dbReference type="PIRSR" id="PIRSR604808-1"/>
    </source>
</evidence>
<dbReference type="PANTHER" id="PTHR22748">
    <property type="entry name" value="AP ENDONUCLEASE"/>
    <property type="match status" value="1"/>
</dbReference>
<keyword evidence="6" id="KW-0464">Manganese</keyword>
<dbReference type="GO" id="GO:0003677">
    <property type="term" value="F:DNA binding"/>
    <property type="evidence" value="ECO:0007669"/>
    <property type="project" value="InterPro"/>
</dbReference>
<feature type="binding site" evidence="6">
    <location>
        <position position="153"/>
    </location>
    <ligand>
        <name>Mg(2+)</name>
        <dbReference type="ChEBI" id="CHEBI:18420"/>
        <label>1</label>
    </ligand>
</feature>
<dbReference type="KEGG" id="mff:MFFC18_11560"/>
<evidence type="ECO:0000256" key="3">
    <source>
        <dbReference type="ARBA" id="ARBA00022801"/>
    </source>
</evidence>
<dbReference type="InterPro" id="IPR020847">
    <property type="entry name" value="AP_endonuclease_F1_BS"/>
</dbReference>
<keyword evidence="4 6" id="KW-0460">Magnesium</keyword>
<dbReference type="InterPro" id="IPR004808">
    <property type="entry name" value="AP_endonuc_1"/>
</dbReference>
<name>A0A5B9PE46_9BACT</name>
<keyword evidence="3 9" id="KW-0378">Hydrolase</keyword>
<dbReference type="GO" id="GO:0003906">
    <property type="term" value="F:DNA-(apurinic or apyrimidinic site) endonuclease activity"/>
    <property type="evidence" value="ECO:0007669"/>
    <property type="project" value="TreeGrafter"/>
</dbReference>
<sequence>MPDMKIATYNVNGMHSAIKDGVLDWIVENDFDIVCVQETKTHPGSLPLLLLDGIGYRHHWHPARRKGYSGVATFSKVEPTKVYKGLGLDDYDVEGRVIRTDFDDLTIFNCYFPNGGSGAERQAYKMRFLDDFQHCIERLLEERPNIIVVGDYNIAHQKIDIFNADRNNGKSGFMPEERDWFDGWLDCGFVDSFRLKHPEAVSYTWWRTTQFARQSNKGWRLDYQCVSDALVHRIKSVSHDHEALHSDHCPVILKLGE</sequence>
<dbReference type="PANTHER" id="PTHR22748:SF6">
    <property type="entry name" value="DNA-(APURINIC OR APYRIMIDINIC SITE) ENDONUCLEASE"/>
    <property type="match status" value="1"/>
</dbReference>
<feature type="binding site" evidence="6">
    <location>
        <position position="247"/>
    </location>
    <ligand>
        <name>Mg(2+)</name>
        <dbReference type="ChEBI" id="CHEBI:18420"/>
        <label>1</label>
    </ligand>
</feature>
<feature type="active site" description="Proton acceptor" evidence="5">
    <location>
        <position position="248"/>
    </location>
</feature>
<feature type="binding site" evidence="6">
    <location>
        <position position="151"/>
    </location>
    <ligand>
        <name>Mg(2+)</name>
        <dbReference type="ChEBI" id="CHEBI:18420"/>
        <label>1</label>
    </ligand>
</feature>
<keyword evidence="2 6" id="KW-0479">Metal-binding</keyword>
<organism evidence="9 10">
    <name type="scientific">Mariniblastus fucicola</name>
    <dbReference type="NCBI Taxonomy" id="980251"/>
    <lineage>
        <taxon>Bacteria</taxon>
        <taxon>Pseudomonadati</taxon>
        <taxon>Planctomycetota</taxon>
        <taxon>Planctomycetia</taxon>
        <taxon>Pirellulales</taxon>
        <taxon>Pirellulaceae</taxon>
        <taxon>Mariniblastus</taxon>
    </lineage>
</organism>